<feature type="compositionally biased region" description="Low complexity" evidence="1">
    <location>
        <begin position="211"/>
        <end position="222"/>
    </location>
</feature>
<protein>
    <submittedName>
        <fullName evidence="3">Uncharacterized protein</fullName>
    </submittedName>
</protein>
<sequence>MNVSGQDIHQTLEFRSTTAIVRLLPTGLLLIFLGLLIYALVDLDREPWTIIGIVLCWVFGAGLVALTLWRRSNPGKPLFTLSPAGIRYRIPFVKEVLIPWREIQAIGTIDVEATYWSFFQFGQFATRHLLLLRDVTVVVLSKPFYDQRLFVDSAFLRGPGWSANFIPRGAQVQMALHHELVSVEPRALREAVEARWLAFRDTPAAEPARTSVPSVGSNVGSSATASRSNLPKVAAAPAPKPDVVAMGENPKVISRWDTVKIVALSIGIAVVLTNLTGLWQMPGQAQERQARAEKNAKAREQQKHWAETARRLKEESKKREVEERERREKFEQDMRRTFGGR</sequence>
<proteinExistence type="predicted"/>
<dbReference type="AlphaFoldDB" id="A0A0R3LBQ8"/>
<feature type="transmembrane region" description="Helical" evidence="2">
    <location>
        <begin position="47"/>
        <end position="69"/>
    </location>
</feature>
<evidence type="ECO:0000256" key="1">
    <source>
        <dbReference type="SAM" id="MobiDB-lite"/>
    </source>
</evidence>
<gene>
    <name evidence="3" type="ORF">CQ12_19845</name>
</gene>
<keyword evidence="2" id="KW-1133">Transmembrane helix</keyword>
<keyword evidence="4" id="KW-1185">Reference proteome</keyword>
<dbReference type="OrthoDB" id="8446621at2"/>
<name>A0A0R3LBQ8_9BRAD</name>
<dbReference type="EMBL" id="LLXZ01000123">
    <property type="protein sequence ID" value="KRR05320.1"/>
    <property type="molecule type" value="Genomic_DNA"/>
</dbReference>
<evidence type="ECO:0000256" key="2">
    <source>
        <dbReference type="SAM" id="Phobius"/>
    </source>
</evidence>
<feature type="region of interest" description="Disordered" evidence="1">
    <location>
        <begin position="286"/>
        <end position="341"/>
    </location>
</feature>
<dbReference type="RefSeq" id="WP_057837135.1">
    <property type="nucleotide sequence ID" value="NZ_LLXZ01000123.1"/>
</dbReference>
<feature type="transmembrane region" description="Helical" evidence="2">
    <location>
        <begin position="20"/>
        <end position="41"/>
    </location>
</feature>
<organism evidence="3 4">
    <name type="scientific">Bradyrhizobium jicamae</name>
    <dbReference type="NCBI Taxonomy" id="280332"/>
    <lineage>
        <taxon>Bacteria</taxon>
        <taxon>Pseudomonadati</taxon>
        <taxon>Pseudomonadota</taxon>
        <taxon>Alphaproteobacteria</taxon>
        <taxon>Hyphomicrobiales</taxon>
        <taxon>Nitrobacteraceae</taxon>
        <taxon>Bradyrhizobium</taxon>
    </lineage>
</organism>
<comment type="caution">
    <text evidence="3">The sequence shown here is derived from an EMBL/GenBank/DDBJ whole genome shotgun (WGS) entry which is preliminary data.</text>
</comment>
<accession>A0A0R3LBQ8</accession>
<dbReference type="Proteomes" id="UP000050863">
    <property type="component" value="Unassembled WGS sequence"/>
</dbReference>
<evidence type="ECO:0000313" key="3">
    <source>
        <dbReference type="EMBL" id="KRR05320.1"/>
    </source>
</evidence>
<keyword evidence="2" id="KW-0812">Transmembrane</keyword>
<keyword evidence="2" id="KW-0472">Membrane</keyword>
<feature type="transmembrane region" description="Helical" evidence="2">
    <location>
        <begin position="261"/>
        <end position="281"/>
    </location>
</feature>
<feature type="region of interest" description="Disordered" evidence="1">
    <location>
        <begin position="207"/>
        <end position="237"/>
    </location>
</feature>
<feature type="compositionally biased region" description="Basic and acidic residues" evidence="1">
    <location>
        <begin position="288"/>
        <end position="341"/>
    </location>
</feature>
<reference evidence="3 4" key="1">
    <citation type="submission" date="2014-03" db="EMBL/GenBank/DDBJ databases">
        <title>Bradyrhizobium valentinum sp. nov., isolated from effective nodules of Lupinus mariae-josephae, a lupine endemic of basic-lime soils in Eastern Spain.</title>
        <authorList>
            <person name="Duran D."/>
            <person name="Rey L."/>
            <person name="Navarro A."/>
            <person name="Busquets A."/>
            <person name="Imperial J."/>
            <person name="Ruiz-Argueso T."/>
        </authorList>
    </citation>
    <scope>NUCLEOTIDE SEQUENCE [LARGE SCALE GENOMIC DNA]</scope>
    <source>
        <strain evidence="3 4">PAC68</strain>
    </source>
</reference>
<evidence type="ECO:0000313" key="4">
    <source>
        <dbReference type="Proteomes" id="UP000050863"/>
    </source>
</evidence>